<gene>
    <name evidence="1" type="ORF">PC117_g10813</name>
</gene>
<name>A0A8T1DFH5_9STRA</name>
<dbReference type="InterPro" id="IPR036397">
    <property type="entry name" value="RNaseH_sf"/>
</dbReference>
<dbReference type="EMBL" id="RCMK01000268">
    <property type="protein sequence ID" value="KAG2939738.1"/>
    <property type="molecule type" value="Genomic_DNA"/>
</dbReference>
<dbReference type="GO" id="GO:0003676">
    <property type="term" value="F:nucleic acid binding"/>
    <property type="evidence" value="ECO:0007669"/>
    <property type="project" value="InterPro"/>
</dbReference>
<dbReference type="VEuPathDB" id="FungiDB:PC110_g14267"/>
<evidence type="ECO:0000313" key="1">
    <source>
        <dbReference type="EMBL" id="KAG2939738.1"/>
    </source>
</evidence>
<dbReference type="AlphaFoldDB" id="A0A8T1DFH5"/>
<sequence>MTFDGKVGLWHVVETRLAICNSKKRPKGTPVTIPIEMTKYVYKRMLTQHVIPAIKRVWPDKKLVLIQQDNAPPHRASDHQPAAAKPGLQVLDLGWFNPLQSLQYNKQTRDVDRLIEAVCAAFDEMDSAITNKCFLTLKRVLQASMLVRGINSYDIAHLKKDALIRAGKLPRCLSCSAEAMQMSL</sequence>
<organism evidence="1 2">
    <name type="scientific">Phytophthora cactorum</name>
    <dbReference type="NCBI Taxonomy" id="29920"/>
    <lineage>
        <taxon>Eukaryota</taxon>
        <taxon>Sar</taxon>
        <taxon>Stramenopiles</taxon>
        <taxon>Oomycota</taxon>
        <taxon>Peronosporomycetes</taxon>
        <taxon>Peronosporales</taxon>
        <taxon>Peronosporaceae</taxon>
        <taxon>Phytophthora</taxon>
    </lineage>
</organism>
<dbReference type="PANTHER" id="PTHR47169">
    <property type="entry name" value="OS01G0541250 PROTEIN"/>
    <property type="match status" value="1"/>
</dbReference>
<reference evidence="1" key="1">
    <citation type="submission" date="2018-10" db="EMBL/GenBank/DDBJ databases">
        <title>Effector identification in a new, highly contiguous assembly of the strawberry crown rot pathogen Phytophthora cactorum.</title>
        <authorList>
            <person name="Armitage A.D."/>
            <person name="Nellist C.F."/>
            <person name="Bates H."/>
            <person name="Vickerstaff R.J."/>
            <person name="Harrison R.J."/>
        </authorList>
    </citation>
    <scope>NUCLEOTIDE SEQUENCE</scope>
    <source>
        <strain evidence="1">4040</strain>
    </source>
</reference>
<dbReference type="Proteomes" id="UP000736787">
    <property type="component" value="Unassembled WGS sequence"/>
</dbReference>
<accession>A0A8T1DFH5</accession>
<dbReference type="PANTHER" id="PTHR47169:SF2">
    <property type="entry name" value="OS01G0541250 PROTEIN"/>
    <property type="match status" value="1"/>
</dbReference>
<evidence type="ECO:0000313" key="2">
    <source>
        <dbReference type="Proteomes" id="UP000736787"/>
    </source>
</evidence>
<dbReference type="VEuPathDB" id="FungiDB:PC110_g1029"/>
<comment type="caution">
    <text evidence="1">The sequence shown here is derived from an EMBL/GenBank/DDBJ whole genome shotgun (WGS) entry which is preliminary data.</text>
</comment>
<dbReference type="Gene3D" id="3.30.420.10">
    <property type="entry name" value="Ribonuclease H-like superfamily/Ribonuclease H"/>
    <property type="match status" value="1"/>
</dbReference>
<proteinExistence type="predicted"/>
<protein>
    <submittedName>
        <fullName evidence="1">Uncharacterized protein</fullName>
    </submittedName>
</protein>